<dbReference type="InterPro" id="IPR004358">
    <property type="entry name" value="Sig_transdc_His_kin-like_C"/>
</dbReference>
<dbReference type="InterPro" id="IPR011006">
    <property type="entry name" value="CheY-like_superfamily"/>
</dbReference>
<evidence type="ECO:0000256" key="2">
    <source>
        <dbReference type="ARBA" id="ARBA00012438"/>
    </source>
</evidence>
<dbReference type="GO" id="GO:0000155">
    <property type="term" value="F:phosphorelay sensor kinase activity"/>
    <property type="evidence" value="ECO:0007669"/>
    <property type="project" value="InterPro"/>
</dbReference>
<evidence type="ECO:0000256" key="6">
    <source>
        <dbReference type="PROSITE-ProRule" id="PRU00169"/>
    </source>
</evidence>
<keyword evidence="11" id="KW-1185">Reference proteome</keyword>
<dbReference type="Pfam" id="PF00512">
    <property type="entry name" value="HisKA"/>
    <property type="match status" value="1"/>
</dbReference>
<reference evidence="10 11" key="1">
    <citation type="submission" date="2019-04" db="EMBL/GenBank/DDBJ databases">
        <title>Flavobacterium sp. nov. isolated from construction timber.</title>
        <authorList>
            <person name="Lin S.-Y."/>
            <person name="Chang C.-T."/>
            <person name="Young C.-C."/>
        </authorList>
    </citation>
    <scope>NUCLEOTIDE SEQUENCE [LARGE SCALE GENOMIC DNA]</scope>
    <source>
        <strain evidence="10 11">CC-CTC003</strain>
    </source>
</reference>
<dbReference type="InterPro" id="IPR003594">
    <property type="entry name" value="HATPase_dom"/>
</dbReference>
<keyword evidence="3 6" id="KW-0597">Phosphoprotein</keyword>
<dbReference type="SMART" id="SM00448">
    <property type="entry name" value="REC"/>
    <property type="match status" value="1"/>
</dbReference>
<dbReference type="InterPro" id="IPR003661">
    <property type="entry name" value="HisK_dim/P_dom"/>
</dbReference>
<accession>A0A4S3ZW72</accession>
<protein>
    <recommendedName>
        <fullName evidence="2">histidine kinase</fullName>
        <ecNumber evidence="2">2.7.13.3</ecNumber>
    </recommendedName>
</protein>
<dbReference type="PRINTS" id="PR00344">
    <property type="entry name" value="BCTRLSENSOR"/>
</dbReference>
<evidence type="ECO:0000313" key="10">
    <source>
        <dbReference type="EMBL" id="THF49972.1"/>
    </source>
</evidence>
<dbReference type="CDD" id="cd00082">
    <property type="entry name" value="HisKA"/>
    <property type="match status" value="1"/>
</dbReference>
<dbReference type="OrthoDB" id="9815750at2"/>
<feature type="domain" description="Histidine kinase" evidence="8">
    <location>
        <begin position="346"/>
        <end position="566"/>
    </location>
</feature>
<feature type="transmembrane region" description="Helical" evidence="7">
    <location>
        <begin position="297"/>
        <end position="322"/>
    </location>
</feature>
<dbReference type="GO" id="GO:0005886">
    <property type="term" value="C:plasma membrane"/>
    <property type="evidence" value="ECO:0007669"/>
    <property type="project" value="TreeGrafter"/>
</dbReference>
<dbReference type="Gene3D" id="3.40.50.2300">
    <property type="match status" value="1"/>
</dbReference>
<dbReference type="PANTHER" id="PTHR43047">
    <property type="entry name" value="TWO-COMPONENT HISTIDINE PROTEIN KINASE"/>
    <property type="match status" value="1"/>
</dbReference>
<dbReference type="PROSITE" id="PS50110">
    <property type="entry name" value="RESPONSE_REGULATORY"/>
    <property type="match status" value="1"/>
</dbReference>
<dbReference type="Pfam" id="PF02518">
    <property type="entry name" value="HATPase_c"/>
    <property type="match status" value="1"/>
</dbReference>
<dbReference type="InterPro" id="IPR036097">
    <property type="entry name" value="HisK_dim/P_sf"/>
</dbReference>
<dbReference type="SUPFAM" id="SSF52172">
    <property type="entry name" value="CheY-like"/>
    <property type="match status" value="1"/>
</dbReference>
<dbReference type="Pfam" id="PF00072">
    <property type="entry name" value="Response_reg"/>
    <property type="match status" value="1"/>
</dbReference>
<sequence length="701" mass="80151">MKIPLQKRKKVHIALFISILIIQLLFFWMWYQQNNEYNTLSESVQNASKPNEAVYFSNQATRSFLNAQNAFNDYLLSYKKTSLNQYEHSIREMTVYLDSLDRLSAVNKDFFKVIKSKETTEKQIYHIRKQLDSLMRKGVISLMGSDSLPSNFNIRKFNYAKTLNSISYDTILTSDKDRKNGFFARIGKAISGKNDIMKERLQVRIKMVYGNTEKVGSFEDQLKNTFSTIDHYYTQEFKKLNRTYNNLRKKDRELLEINKTILRNSQEILQVYSDSAQELDKLKYATALKNIEKQRTLILALLPIMVIITIILLFYTQFAYIYEKSLLDAKTEAEKNLEFKNRIIGMLSHEMRAPLHIISNFSKRLKSATLPETALPTVNSLIFTSNSLQITVNQILDFFKNKSSKLVVYNSNFNLKNEILSVLESLRSLAEIKKIDLNHTIDSKLDTIVWADNVKIHQLFYNIIGNAIKFTDQGSITVTAGLSDQGTQYLLEVTIKDTGAGIPPEDLENIFDQHYQSKFHSEQIKLGAGLGLNLCKEIVDLFGGTITVKSVLQKGTEVRFSLLLNKSRDVKTSLEQLLEINRKKPLAIAIIDDDAITLASLKKMINNTNAKVSTFTTPSELQNHLSNNTTDLVITDLQLGTFSGIQLAREIQKMHAIPIIAVTGDDYWAQDKTPDDSPLETVILKPVNKEELYAKILKTVS</sequence>
<dbReference type="AlphaFoldDB" id="A0A4S3ZW72"/>
<dbReference type="CDD" id="cd00156">
    <property type="entry name" value="REC"/>
    <property type="match status" value="1"/>
</dbReference>
<dbReference type="SUPFAM" id="SSF55874">
    <property type="entry name" value="ATPase domain of HSP90 chaperone/DNA topoisomerase II/histidine kinase"/>
    <property type="match status" value="1"/>
</dbReference>
<dbReference type="PROSITE" id="PS50109">
    <property type="entry name" value="HIS_KIN"/>
    <property type="match status" value="1"/>
</dbReference>
<keyword evidence="5" id="KW-0418">Kinase</keyword>
<organism evidence="10 11">
    <name type="scientific">Flavobacterium supellecticarium</name>
    <dbReference type="NCBI Taxonomy" id="2565924"/>
    <lineage>
        <taxon>Bacteria</taxon>
        <taxon>Pseudomonadati</taxon>
        <taxon>Bacteroidota</taxon>
        <taxon>Flavobacteriia</taxon>
        <taxon>Flavobacteriales</taxon>
        <taxon>Flavobacteriaceae</taxon>
        <taxon>Flavobacterium</taxon>
    </lineage>
</organism>
<keyword evidence="7" id="KW-1133">Transmembrane helix</keyword>
<feature type="modified residue" description="4-aspartylphosphate" evidence="6">
    <location>
        <position position="636"/>
    </location>
</feature>
<evidence type="ECO:0000256" key="1">
    <source>
        <dbReference type="ARBA" id="ARBA00000085"/>
    </source>
</evidence>
<proteinExistence type="predicted"/>
<dbReference type="InterPro" id="IPR005467">
    <property type="entry name" value="His_kinase_dom"/>
</dbReference>
<evidence type="ECO:0000259" key="8">
    <source>
        <dbReference type="PROSITE" id="PS50109"/>
    </source>
</evidence>
<dbReference type="InterPro" id="IPR036890">
    <property type="entry name" value="HATPase_C_sf"/>
</dbReference>
<feature type="transmembrane region" description="Helical" evidence="7">
    <location>
        <begin position="12"/>
        <end position="31"/>
    </location>
</feature>
<dbReference type="EC" id="2.7.13.3" evidence="2"/>
<dbReference type="Gene3D" id="1.10.287.130">
    <property type="match status" value="1"/>
</dbReference>
<evidence type="ECO:0000259" key="9">
    <source>
        <dbReference type="PROSITE" id="PS50110"/>
    </source>
</evidence>
<keyword evidence="4" id="KW-0808">Transferase</keyword>
<comment type="catalytic activity">
    <reaction evidence="1">
        <text>ATP + protein L-histidine = ADP + protein N-phospho-L-histidine.</text>
        <dbReference type="EC" id="2.7.13.3"/>
    </reaction>
</comment>
<dbReference type="PANTHER" id="PTHR43047:SF72">
    <property type="entry name" value="OSMOSENSING HISTIDINE PROTEIN KINASE SLN1"/>
    <property type="match status" value="1"/>
</dbReference>
<dbReference type="SMART" id="SM00388">
    <property type="entry name" value="HisKA"/>
    <property type="match status" value="1"/>
</dbReference>
<dbReference type="RefSeq" id="WP_136403378.1">
    <property type="nucleotide sequence ID" value="NZ_SSNZ01000004.1"/>
</dbReference>
<evidence type="ECO:0000256" key="7">
    <source>
        <dbReference type="SAM" id="Phobius"/>
    </source>
</evidence>
<keyword evidence="7" id="KW-0812">Transmembrane</keyword>
<evidence type="ECO:0000313" key="11">
    <source>
        <dbReference type="Proteomes" id="UP000307507"/>
    </source>
</evidence>
<keyword evidence="7" id="KW-0472">Membrane</keyword>
<comment type="caution">
    <text evidence="10">The sequence shown here is derived from an EMBL/GenBank/DDBJ whole genome shotgun (WGS) entry which is preliminary data.</text>
</comment>
<name>A0A4S3ZW72_9FLAO</name>
<dbReference type="EMBL" id="SSNZ01000004">
    <property type="protein sequence ID" value="THF49972.1"/>
    <property type="molecule type" value="Genomic_DNA"/>
</dbReference>
<evidence type="ECO:0000256" key="3">
    <source>
        <dbReference type="ARBA" id="ARBA00022553"/>
    </source>
</evidence>
<dbReference type="Proteomes" id="UP000307507">
    <property type="component" value="Unassembled WGS sequence"/>
</dbReference>
<gene>
    <name evidence="10" type="ORF">E6C50_11535</name>
</gene>
<dbReference type="GO" id="GO:0009927">
    <property type="term" value="F:histidine phosphotransfer kinase activity"/>
    <property type="evidence" value="ECO:0007669"/>
    <property type="project" value="TreeGrafter"/>
</dbReference>
<feature type="domain" description="Response regulatory" evidence="9">
    <location>
        <begin position="587"/>
        <end position="700"/>
    </location>
</feature>
<evidence type="ECO:0000256" key="4">
    <source>
        <dbReference type="ARBA" id="ARBA00022679"/>
    </source>
</evidence>
<evidence type="ECO:0000256" key="5">
    <source>
        <dbReference type="ARBA" id="ARBA00022777"/>
    </source>
</evidence>
<dbReference type="SMART" id="SM00387">
    <property type="entry name" value="HATPase_c"/>
    <property type="match status" value="1"/>
</dbReference>
<dbReference type="SUPFAM" id="SSF47384">
    <property type="entry name" value="Homodimeric domain of signal transducing histidine kinase"/>
    <property type="match status" value="1"/>
</dbReference>
<dbReference type="InterPro" id="IPR001789">
    <property type="entry name" value="Sig_transdc_resp-reg_receiver"/>
</dbReference>
<dbReference type="Gene3D" id="3.30.565.10">
    <property type="entry name" value="Histidine kinase-like ATPase, C-terminal domain"/>
    <property type="match status" value="1"/>
</dbReference>